<dbReference type="PROSITE" id="PS50006">
    <property type="entry name" value="FHA_DOMAIN"/>
    <property type="match status" value="1"/>
</dbReference>
<protein>
    <submittedName>
        <fullName evidence="2">FHA domain-containing protein</fullName>
    </submittedName>
</protein>
<feature type="domain" description="FHA" evidence="1">
    <location>
        <begin position="28"/>
        <end position="78"/>
    </location>
</feature>
<dbReference type="Proteomes" id="UP000582981">
    <property type="component" value="Unassembled WGS sequence"/>
</dbReference>
<dbReference type="InterPro" id="IPR000253">
    <property type="entry name" value="FHA_dom"/>
</dbReference>
<organism evidence="2 3">
    <name type="scientific">Pseudomonas gingeri</name>
    <dbReference type="NCBI Taxonomy" id="117681"/>
    <lineage>
        <taxon>Bacteria</taxon>
        <taxon>Pseudomonadati</taxon>
        <taxon>Pseudomonadota</taxon>
        <taxon>Gammaproteobacteria</taxon>
        <taxon>Pseudomonadales</taxon>
        <taxon>Pseudomonadaceae</taxon>
        <taxon>Pseudomonas</taxon>
    </lineage>
</organism>
<name>A0A7Y7WCR4_9PSED</name>
<dbReference type="RefSeq" id="WP_177143822.1">
    <property type="nucleotide sequence ID" value="NZ_JACAPU010000011.1"/>
</dbReference>
<evidence type="ECO:0000313" key="3">
    <source>
        <dbReference type="Proteomes" id="UP000582981"/>
    </source>
</evidence>
<dbReference type="AlphaFoldDB" id="A0A7Y7WCR4"/>
<dbReference type="CDD" id="cd00060">
    <property type="entry name" value="FHA"/>
    <property type="match status" value="1"/>
</dbReference>
<reference evidence="2 3" key="1">
    <citation type="submission" date="2020-04" db="EMBL/GenBank/DDBJ databases">
        <title>Molecular characterization of pseudomonads from Agaricus bisporus reveal novel blotch 2 pathogens in Western Europe.</title>
        <authorList>
            <person name="Taparia T."/>
            <person name="Krijger M."/>
            <person name="Haynes E."/>
            <person name="Elpinstone J.G."/>
            <person name="Noble R."/>
            <person name="Van Der Wolf J."/>
        </authorList>
    </citation>
    <scope>NUCLEOTIDE SEQUENCE [LARGE SCALE GENOMIC DNA]</scope>
    <source>
        <strain evidence="2 3">F1001</strain>
    </source>
</reference>
<proteinExistence type="predicted"/>
<dbReference type="Gene3D" id="2.60.200.20">
    <property type="match status" value="1"/>
</dbReference>
<dbReference type="InterPro" id="IPR008984">
    <property type="entry name" value="SMAD_FHA_dom_sf"/>
</dbReference>
<gene>
    <name evidence="2" type="ORF">HX829_08600</name>
</gene>
<sequence length="259" mass="28510">MELIFHVSAGPRRGVIPLQSRPFTRAGGTIGRAPECHLSLADPARHLSGFHALVSYHDEAFYLTDTSRNGIQLKSAGTFLARGREQRIEDGDVYVLAGIELCASLRQRPLPAGQLPQPGQELGEAVLLDLDPLRALDQQERIYSELDHLSAVASGRVSMYSDHAPGLMERVPLPEWGTSTVIADRHPRGQPSVDFWQRFGRVLGVDLADLDEQSREDLALQAARLARHVSATEFLASCSQLARQTDRLSHSANRGNEHV</sequence>
<dbReference type="EMBL" id="JACAPU010000011">
    <property type="protein sequence ID" value="NWB46553.1"/>
    <property type="molecule type" value="Genomic_DNA"/>
</dbReference>
<dbReference type="Pfam" id="PF00498">
    <property type="entry name" value="FHA"/>
    <property type="match status" value="1"/>
</dbReference>
<dbReference type="SUPFAM" id="SSF49879">
    <property type="entry name" value="SMAD/FHA domain"/>
    <property type="match status" value="1"/>
</dbReference>
<evidence type="ECO:0000259" key="1">
    <source>
        <dbReference type="PROSITE" id="PS50006"/>
    </source>
</evidence>
<accession>A0A7Y7WCR4</accession>
<evidence type="ECO:0000313" key="2">
    <source>
        <dbReference type="EMBL" id="NWB46553.1"/>
    </source>
</evidence>
<comment type="caution">
    <text evidence="2">The sequence shown here is derived from an EMBL/GenBank/DDBJ whole genome shotgun (WGS) entry which is preliminary data.</text>
</comment>